<dbReference type="Gene3D" id="3.10.450.620">
    <property type="entry name" value="JHP933, nucleotidyltransferase-like core domain"/>
    <property type="match status" value="1"/>
</dbReference>
<feature type="non-terminal residue" evidence="2">
    <location>
        <position position="280"/>
    </location>
</feature>
<dbReference type="RefSeq" id="WP_161969403.1">
    <property type="nucleotide sequence ID" value="NZ_PRBV01000063.1"/>
</dbReference>
<dbReference type="InterPro" id="IPR014942">
    <property type="entry name" value="AbiEii"/>
</dbReference>
<dbReference type="EMBL" id="PRBV01000063">
    <property type="protein sequence ID" value="RTJ77172.1"/>
    <property type="molecule type" value="Genomic_DNA"/>
</dbReference>
<dbReference type="Pfam" id="PF08843">
    <property type="entry name" value="AbiEii"/>
    <property type="match status" value="1"/>
</dbReference>
<keyword evidence="1" id="KW-0175">Coiled coil</keyword>
<keyword evidence="2" id="KW-0808">Transferase</keyword>
<comment type="caution">
    <text evidence="2">The sequence shown here is derived from an EMBL/GenBank/DDBJ whole genome shotgun (WGS) entry which is preliminary data.</text>
</comment>
<organism evidence="2 3">
    <name type="scientific">Campylobacter jejuni</name>
    <dbReference type="NCBI Taxonomy" id="197"/>
    <lineage>
        <taxon>Bacteria</taxon>
        <taxon>Pseudomonadati</taxon>
        <taxon>Campylobacterota</taxon>
        <taxon>Epsilonproteobacteria</taxon>
        <taxon>Campylobacterales</taxon>
        <taxon>Campylobacteraceae</taxon>
        <taxon>Campylobacter</taxon>
    </lineage>
</organism>
<accession>A0A431E771</accession>
<evidence type="ECO:0000313" key="3">
    <source>
        <dbReference type="Proteomes" id="UP000288507"/>
    </source>
</evidence>
<sequence length="280" mass="33609">MDFKKLVDKYKKDNEAINDTIAKEILHYEILESLLTSTKVANKLVLKGETALRICYDNNRYCEDLDFALIDIKNFDSLNLDDFKKHFSQKIKDKYNLDVEIIEPKKVSQFIKKWEAKIALNFLHRKSKINIEIACIPSYDNQNMPIKENYKEIGTNIILKVESLREILADKLVALLCKDYIKYRDLWDIKYLKDRNTISDYELVRKKLIDYNHTDENTIKTMFENKEKQLNNKELENEFYNEMIRFLDEKIFDYCKNNNYFSDVLKITKDEFEKLKKEIL</sequence>
<dbReference type="Proteomes" id="UP000288507">
    <property type="component" value="Unassembled WGS sequence"/>
</dbReference>
<protein>
    <submittedName>
        <fullName evidence="2">Nucleotidyl transferase AbiEii/AbiGii toxin family protein</fullName>
    </submittedName>
</protein>
<evidence type="ECO:0000313" key="2">
    <source>
        <dbReference type="EMBL" id="RTJ77172.1"/>
    </source>
</evidence>
<name>A0A431E771_CAMJU</name>
<feature type="coiled-coil region" evidence="1">
    <location>
        <begin position="223"/>
        <end position="250"/>
    </location>
</feature>
<gene>
    <name evidence="2" type="ORF">C3H57_10440</name>
</gene>
<dbReference type="GO" id="GO:0016740">
    <property type="term" value="F:transferase activity"/>
    <property type="evidence" value="ECO:0007669"/>
    <property type="project" value="UniProtKB-KW"/>
</dbReference>
<evidence type="ECO:0000256" key="1">
    <source>
        <dbReference type="SAM" id="Coils"/>
    </source>
</evidence>
<reference evidence="2" key="1">
    <citation type="journal article" date="2019" name="Appl. Environ. Microbiol.">
        <title>Population genetics and characterization of Campylobacter jejuni isolates in western jackdaws and game birds in Finland.</title>
        <authorList>
            <person name="Kovanen S."/>
            <person name="Rossi M."/>
            <person name="Pohja-Mykra M."/>
            <person name="Nieminen T."/>
            <person name="Raunio-Saarnisto M."/>
            <person name="Sauvala M."/>
            <person name="Fredriksson-Ahomaa M."/>
            <person name="Hanninen M.L."/>
            <person name="Kivisto R."/>
        </authorList>
    </citation>
    <scope>NUCLEOTIDE SEQUENCE [LARGE SCALE GENOMIC DNA]</scope>
    <source>
        <strain evidence="2">CB313</strain>
    </source>
</reference>
<proteinExistence type="predicted"/>
<dbReference type="AlphaFoldDB" id="A0A431E771"/>